<dbReference type="AlphaFoldDB" id="A0A9Q8WCE7"/>
<accession>A0A9Q8WCE7</accession>
<protein>
    <submittedName>
        <fullName evidence="1">Uncharacterized protein</fullName>
    </submittedName>
</protein>
<name>A0A9Q8WCE7_9PEZI</name>
<sequence length="45" mass="5013">MSFIQPRGICIHTTPAVTTYSHTYGEYSISNISLTHRSDCAINPQ</sequence>
<evidence type="ECO:0000313" key="2">
    <source>
        <dbReference type="Proteomes" id="UP000830671"/>
    </source>
</evidence>
<dbReference type="RefSeq" id="XP_049139673.1">
    <property type="nucleotide sequence ID" value="XM_049282530.1"/>
</dbReference>
<keyword evidence="2" id="KW-1185">Reference proteome</keyword>
<dbReference type="KEGG" id="clup:CLUP02_03510"/>
<organism evidence="1 2">
    <name type="scientific">Colletotrichum lupini</name>
    <dbReference type="NCBI Taxonomy" id="145971"/>
    <lineage>
        <taxon>Eukaryota</taxon>
        <taxon>Fungi</taxon>
        <taxon>Dikarya</taxon>
        <taxon>Ascomycota</taxon>
        <taxon>Pezizomycotina</taxon>
        <taxon>Sordariomycetes</taxon>
        <taxon>Hypocreomycetidae</taxon>
        <taxon>Glomerellales</taxon>
        <taxon>Glomerellaceae</taxon>
        <taxon>Colletotrichum</taxon>
        <taxon>Colletotrichum acutatum species complex</taxon>
    </lineage>
</organism>
<proteinExistence type="predicted"/>
<dbReference type="EMBL" id="CP019474">
    <property type="protein sequence ID" value="UQC78036.1"/>
    <property type="molecule type" value="Genomic_DNA"/>
</dbReference>
<dbReference type="GeneID" id="73337540"/>
<gene>
    <name evidence="1" type="ORF">CLUP02_03510</name>
</gene>
<reference evidence="1" key="1">
    <citation type="journal article" date="2021" name="Mol. Plant Microbe Interact.">
        <title>Complete Genome Sequence of the Plant-Pathogenic Fungus Colletotrichum lupini.</title>
        <authorList>
            <person name="Baroncelli R."/>
            <person name="Pensec F."/>
            <person name="Da Lio D."/>
            <person name="Boufleur T."/>
            <person name="Vicente I."/>
            <person name="Sarrocco S."/>
            <person name="Picot A."/>
            <person name="Baraldi E."/>
            <person name="Sukno S."/>
            <person name="Thon M."/>
            <person name="Le Floch G."/>
        </authorList>
    </citation>
    <scope>NUCLEOTIDE SEQUENCE</scope>
    <source>
        <strain evidence="1">IMI 504893</strain>
    </source>
</reference>
<evidence type="ECO:0000313" key="1">
    <source>
        <dbReference type="EMBL" id="UQC78036.1"/>
    </source>
</evidence>
<dbReference type="Proteomes" id="UP000830671">
    <property type="component" value="Chromosome 2"/>
</dbReference>